<feature type="region of interest" description="Disordered" evidence="3">
    <location>
        <begin position="509"/>
        <end position="537"/>
    </location>
</feature>
<feature type="domain" description="SAM" evidence="5">
    <location>
        <begin position="9"/>
        <end position="74"/>
    </location>
</feature>
<dbReference type="PROSITE" id="PS50105">
    <property type="entry name" value="SAM_DOMAIN"/>
    <property type="match status" value="1"/>
</dbReference>
<feature type="region of interest" description="Disordered" evidence="3">
    <location>
        <begin position="388"/>
        <end position="408"/>
    </location>
</feature>
<dbReference type="Pfam" id="PF00536">
    <property type="entry name" value="SAM_1"/>
    <property type="match status" value="1"/>
</dbReference>
<dbReference type="InterPro" id="IPR051566">
    <property type="entry name" value="CNKSR"/>
</dbReference>
<evidence type="ECO:0000259" key="4">
    <source>
        <dbReference type="PROSITE" id="PS50003"/>
    </source>
</evidence>
<dbReference type="Pfam" id="PF00595">
    <property type="entry name" value="PDZ"/>
    <property type="match status" value="1"/>
</dbReference>
<dbReference type="InterPro" id="IPR001849">
    <property type="entry name" value="PH_domain"/>
</dbReference>
<feature type="region of interest" description="Disordered" evidence="3">
    <location>
        <begin position="1155"/>
        <end position="1178"/>
    </location>
</feature>
<evidence type="ECO:0000259" key="7">
    <source>
        <dbReference type="PROSITE" id="PS51290"/>
    </source>
</evidence>
<evidence type="ECO:0008006" key="9">
    <source>
        <dbReference type="Google" id="ProtNLM"/>
    </source>
</evidence>
<feature type="compositionally biased region" description="Basic and acidic residues" evidence="3">
    <location>
        <begin position="880"/>
        <end position="890"/>
    </location>
</feature>
<dbReference type="InterPro" id="IPR017874">
    <property type="entry name" value="CRIC_domain"/>
</dbReference>
<feature type="region of interest" description="Disordered" evidence="3">
    <location>
        <begin position="1280"/>
        <end position="1317"/>
    </location>
</feature>
<feature type="region of interest" description="Disordered" evidence="3">
    <location>
        <begin position="1122"/>
        <end position="1142"/>
    </location>
</feature>
<dbReference type="SUPFAM" id="SSF50729">
    <property type="entry name" value="PH domain-like"/>
    <property type="match status" value="1"/>
</dbReference>
<feature type="compositionally biased region" description="Basic and acidic residues" evidence="3">
    <location>
        <begin position="768"/>
        <end position="783"/>
    </location>
</feature>
<feature type="compositionally biased region" description="Basic and acidic residues" evidence="3">
    <location>
        <begin position="796"/>
        <end position="809"/>
    </location>
</feature>
<dbReference type="SMART" id="SM00454">
    <property type="entry name" value="SAM"/>
    <property type="match status" value="1"/>
</dbReference>
<proteinExistence type="inferred from homology"/>
<feature type="compositionally biased region" description="Basic and acidic residues" evidence="3">
    <location>
        <begin position="339"/>
        <end position="349"/>
    </location>
</feature>
<dbReference type="CDD" id="cd09511">
    <property type="entry name" value="SAM_CNK1_2_3-suppressor"/>
    <property type="match status" value="1"/>
</dbReference>
<accession>A0AAW2HL58</accession>
<evidence type="ECO:0000256" key="3">
    <source>
        <dbReference type="SAM" id="MobiDB-lite"/>
    </source>
</evidence>
<sequence>MAYVSVSEWRPEQVTEWLKGLDVCVTPYLHWFSNNEVNGQQLLNLSPDELTHLGVLKIGHQELILDAVEHLRNFHYELDRENLQLLALRVSCAAHSLYNEIKHKAETTSVPTQTMADVANVINHVKPLVSWLDRPPFSGQIEPYAQFKSQLLRISLEMATCAQRDTFAERPISEIRNCSSKLAKLADSIIQDLQDPMLLQPASLDLATIKKRVGEDLGFFLIPSFHGIHQISDMKLSSPAHQSGKIQPGDEVVQVNYQTVVGWSRNKVLALFDESPNDLLLTLKRRPRHVKMYGQIYMKPYRLPSRKRASPYSRWNDNVPSPRPELLTLPHFDIPRVTNKSEKLKKNEDVLSEPSGTSSSSDEEFGQSSDSKNSVSLRLYLPKPRAPIQRRFTLSGPPRPSAQSEQFWRELQLERSWRSSQNNSQMNNSNSEKLNKEEGNVDEMFQLRDKSASLGNSIATSPARPSTCINFSKAKMGSVKFDLPKMEPPSNNPGSNDKIIAEERDKARCDKEPSATSLFPAVEKNSDNGAEPVSAGAVNGSSKMTISELNKIKRDAFFNDMDCSGNGIPKCVSEDSSEKVKRIIENFKSEVSNIKIEISEPEIIHTPGKVSQLIGSFERKEIGRKSEKDKQDGLRRGKGNSEESRGGSDYMDMLRNKKKDCDLGIVQFSLTDTASITKSNLDIDKNADEPESHGQMVNTINDFLLPDRDYYGSGDFKTKDCQQFDEDDDSNVSDYDYRTCNEARGIVDTVNLALVELKQRQDHYDFRTKQKEEANTTRSEFGKEISSSSSASSLDRCSEMLKQEPDAKKPIPTQRKSKMPPEKLNDASLPAAPPPPKPRARAMEKVPELVHTPGGIKPPVKSRTPPELPPRPESTFSKARKPEPKENKEDVKMNEVTISTSVPAVNIPATSYSNKNHEIKQVPSPNLPVKEIKSGHSTRGPSTSVLNVVTEKPKSTGSPLESLKAMLSLGRKPLSFSSPRSVRKKNAMLARKRNKGHSYCSLVQILSSFFRGPTSFGFKSKDSQKADLFIHLPGFTCTLAEEVKSKEFAFKIYHTGTAFYFAANSREDLQQWLDCVSLATICPDEKQAPETVTFSVSDSDSSDTELEPETCFPTSPKMKKFLGSSPVPKPARSHQNLASDSKKTYDIQKRFGSLKKLSSQKHSSASHNVGSSEPGNAANSEIASLDRKYLRFLGHKNTPLPVPTSQFRSYRRMQPTAATAVHGKGIEKNENANKNQQNVNRDQPGLVRKTLHLSNPSLIHPDMADYRITQERLAEFRRLRNQENTQEGSGFMTLEQFMTSRQEEESSVRSNRSRPPELRGFMTLEQFLLMQEEERHLTNWSNRIREKPVSGYPRGDPSPSSSSHARTSSFDKVDNPKAKPRTTGLNSKHNAMKMKSSWKGEPTASGGPSNDNEKSYRTEECSCAACESSLVYGMARTNNTTKPSSEEDEPNLSDCAQLNKDPTPDYPGIEYPPAFEPETYTIQYMLKNRRKRNTNKNKREDR</sequence>
<feature type="compositionally biased region" description="Basic and acidic residues" evidence="3">
    <location>
        <begin position="1339"/>
        <end position="1348"/>
    </location>
</feature>
<dbReference type="InterPro" id="IPR036034">
    <property type="entry name" value="PDZ_sf"/>
</dbReference>
<evidence type="ECO:0000259" key="6">
    <source>
        <dbReference type="PROSITE" id="PS50106"/>
    </source>
</evidence>
<dbReference type="InterPro" id="IPR001660">
    <property type="entry name" value="SAM"/>
</dbReference>
<feature type="region of interest" description="Disordered" evidence="3">
    <location>
        <begin position="621"/>
        <end position="651"/>
    </location>
</feature>
<dbReference type="Gene3D" id="2.30.42.10">
    <property type="match status" value="1"/>
</dbReference>
<feature type="region of interest" description="Disordered" evidence="3">
    <location>
        <begin position="1220"/>
        <end position="1242"/>
    </location>
</feature>
<dbReference type="InterPro" id="IPR001478">
    <property type="entry name" value="PDZ"/>
</dbReference>
<evidence type="ECO:0000256" key="1">
    <source>
        <dbReference type="ARBA" id="ARBA00009498"/>
    </source>
</evidence>
<keyword evidence="2" id="KW-0597">Phosphoprotein</keyword>
<dbReference type="InterPro" id="IPR049628">
    <property type="entry name" value="CNK1-3_SAM"/>
</dbReference>
<feature type="domain" description="CRIC" evidence="7">
    <location>
        <begin position="82"/>
        <end position="169"/>
    </location>
</feature>
<dbReference type="InterPro" id="IPR011993">
    <property type="entry name" value="PH-like_dom_sf"/>
</dbReference>
<dbReference type="SUPFAM" id="SSF47769">
    <property type="entry name" value="SAM/Pointed domain"/>
    <property type="match status" value="1"/>
</dbReference>
<name>A0AAW2HL58_9NEOP</name>
<evidence type="ECO:0000313" key="8">
    <source>
        <dbReference type="EMBL" id="KAL0270563.1"/>
    </source>
</evidence>
<dbReference type="PANTHER" id="PTHR12844">
    <property type="entry name" value="CONNECTOR ENCHANCER OF KINASE SUPPRESSOR OF RAS"/>
    <property type="match status" value="1"/>
</dbReference>
<comment type="similarity">
    <text evidence="1">Belongs to the CNKSR family.</text>
</comment>
<comment type="caution">
    <text evidence="8">The sequence shown here is derived from an EMBL/GenBank/DDBJ whole genome shotgun (WGS) entry which is preliminary data.</text>
</comment>
<feature type="compositionally biased region" description="Polar residues" evidence="3">
    <location>
        <begin position="1168"/>
        <end position="1178"/>
    </location>
</feature>
<dbReference type="PROSITE" id="PS50106">
    <property type="entry name" value="PDZ"/>
    <property type="match status" value="1"/>
</dbReference>
<feature type="compositionally biased region" description="Low complexity" evidence="3">
    <location>
        <begin position="1155"/>
        <end position="1167"/>
    </location>
</feature>
<evidence type="ECO:0000259" key="5">
    <source>
        <dbReference type="PROSITE" id="PS50105"/>
    </source>
</evidence>
<dbReference type="EMBL" id="JARGDH010000004">
    <property type="protein sequence ID" value="KAL0270563.1"/>
    <property type="molecule type" value="Genomic_DNA"/>
</dbReference>
<dbReference type="SMART" id="SM00228">
    <property type="entry name" value="PDZ"/>
    <property type="match status" value="1"/>
</dbReference>
<feature type="compositionally biased region" description="Low complexity" evidence="3">
    <location>
        <begin position="352"/>
        <end position="371"/>
    </location>
</feature>
<dbReference type="InterPro" id="IPR013761">
    <property type="entry name" value="SAM/pointed_sf"/>
</dbReference>
<dbReference type="SUPFAM" id="SSF50156">
    <property type="entry name" value="PDZ domain-like"/>
    <property type="match status" value="1"/>
</dbReference>
<feature type="compositionally biased region" description="Low complexity" evidence="3">
    <location>
        <begin position="1358"/>
        <end position="1368"/>
    </location>
</feature>
<dbReference type="PROSITE" id="PS51290">
    <property type="entry name" value="CRIC"/>
    <property type="match status" value="1"/>
</dbReference>
<dbReference type="Pfam" id="PF10534">
    <property type="entry name" value="CRIC_ras_sig"/>
    <property type="match status" value="1"/>
</dbReference>
<dbReference type="PROSITE" id="PS50003">
    <property type="entry name" value="PH_DOMAIN"/>
    <property type="match status" value="1"/>
</dbReference>
<feature type="domain" description="PDZ" evidence="6">
    <location>
        <begin position="206"/>
        <end position="287"/>
    </location>
</feature>
<protein>
    <recommendedName>
        <fullName evidence="9">Connector enhancer of kinase suppressor of ras 2</fullName>
    </recommendedName>
</protein>
<evidence type="ECO:0000256" key="2">
    <source>
        <dbReference type="ARBA" id="ARBA00022553"/>
    </source>
</evidence>
<feature type="region of interest" description="Disordered" evidence="3">
    <location>
        <begin position="768"/>
        <end position="890"/>
    </location>
</feature>
<dbReference type="Gene3D" id="1.10.150.50">
    <property type="entry name" value="Transcription Factor, Ets-1"/>
    <property type="match status" value="1"/>
</dbReference>
<reference evidence="8" key="1">
    <citation type="journal article" date="2024" name="Gigascience">
        <title>Chromosome-level genome of the poultry shaft louse Menopon gallinae provides insight into the host-switching and adaptive evolution of parasitic lice.</title>
        <authorList>
            <person name="Xu Y."/>
            <person name="Ma L."/>
            <person name="Liu S."/>
            <person name="Liang Y."/>
            <person name="Liu Q."/>
            <person name="He Z."/>
            <person name="Tian L."/>
            <person name="Duan Y."/>
            <person name="Cai W."/>
            <person name="Li H."/>
            <person name="Song F."/>
        </authorList>
    </citation>
    <scope>NUCLEOTIDE SEQUENCE</scope>
    <source>
        <strain evidence="8">Cailab_2023a</strain>
    </source>
</reference>
<feature type="region of interest" description="Disordered" evidence="3">
    <location>
        <begin position="307"/>
        <end position="375"/>
    </location>
</feature>
<feature type="domain" description="PH" evidence="4">
    <location>
        <begin position="1047"/>
        <end position="1081"/>
    </location>
</feature>
<feature type="region of interest" description="Disordered" evidence="3">
    <location>
        <begin position="1339"/>
        <end position="1415"/>
    </location>
</feature>
<dbReference type="CDD" id="cd06748">
    <property type="entry name" value="PDZ_CNK1_2_3-like"/>
    <property type="match status" value="1"/>
</dbReference>
<dbReference type="PANTHER" id="PTHR12844:SF42">
    <property type="entry name" value="CONNECTOR ENHANCER OF KSR PROTEIN CNK"/>
    <property type="match status" value="1"/>
</dbReference>
<dbReference type="Gene3D" id="2.30.29.30">
    <property type="entry name" value="Pleckstrin-homology domain (PH domain)/Phosphotyrosine-binding domain (PTB)"/>
    <property type="match status" value="1"/>
</dbReference>
<organism evidence="8">
    <name type="scientific">Menopon gallinae</name>
    <name type="common">poultry shaft louse</name>
    <dbReference type="NCBI Taxonomy" id="328185"/>
    <lineage>
        <taxon>Eukaryota</taxon>
        <taxon>Metazoa</taxon>
        <taxon>Ecdysozoa</taxon>
        <taxon>Arthropoda</taxon>
        <taxon>Hexapoda</taxon>
        <taxon>Insecta</taxon>
        <taxon>Pterygota</taxon>
        <taxon>Neoptera</taxon>
        <taxon>Paraneoptera</taxon>
        <taxon>Psocodea</taxon>
        <taxon>Troctomorpha</taxon>
        <taxon>Phthiraptera</taxon>
        <taxon>Amblycera</taxon>
        <taxon>Menoponidae</taxon>
        <taxon>Menopon</taxon>
    </lineage>
</organism>
<feature type="region of interest" description="Disordered" evidence="3">
    <location>
        <begin position="1437"/>
        <end position="1476"/>
    </location>
</feature>
<gene>
    <name evidence="8" type="ORF">PYX00_007933</name>
</gene>